<dbReference type="SUPFAM" id="SSF50249">
    <property type="entry name" value="Nucleic acid-binding proteins"/>
    <property type="match status" value="1"/>
</dbReference>
<dbReference type="Gene3D" id="2.40.50.140">
    <property type="entry name" value="Nucleic acid-binding proteins"/>
    <property type="match status" value="1"/>
</dbReference>
<dbReference type="AlphaFoldDB" id="A0A6J4S428"/>
<dbReference type="InterPro" id="IPR012310">
    <property type="entry name" value="DNA_ligase_ATP-dep_cent"/>
</dbReference>
<name>A0A6J4S428_9ACTN</name>
<dbReference type="InterPro" id="IPR012309">
    <property type="entry name" value="DNA_ligase_ATP-dep_C"/>
</dbReference>
<dbReference type="PROSITE" id="PS50160">
    <property type="entry name" value="DNA_LIGASE_A3"/>
    <property type="match status" value="1"/>
</dbReference>
<dbReference type="SUPFAM" id="SSF56091">
    <property type="entry name" value="DNA ligase/mRNA capping enzyme, catalytic domain"/>
    <property type="match status" value="1"/>
</dbReference>
<dbReference type="PANTHER" id="PTHR45674:SF4">
    <property type="entry name" value="DNA LIGASE 1"/>
    <property type="match status" value="1"/>
</dbReference>
<dbReference type="EMBL" id="CADCVT010000124">
    <property type="protein sequence ID" value="CAA9489270.1"/>
    <property type="molecule type" value="Genomic_DNA"/>
</dbReference>
<dbReference type="Pfam" id="PF01068">
    <property type="entry name" value="DNA_ligase_A_M"/>
    <property type="match status" value="1"/>
</dbReference>
<gene>
    <name evidence="6" type="ORF">AVDCRST_MAG85-1132</name>
</gene>
<dbReference type="GO" id="GO:0006310">
    <property type="term" value="P:DNA recombination"/>
    <property type="evidence" value="ECO:0007669"/>
    <property type="project" value="InterPro"/>
</dbReference>
<evidence type="ECO:0000259" key="5">
    <source>
        <dbReference type="PROSITE" id="PS50160"/>
    </source>
</evidence>
<dbReference type="GO" id="GO:0005524">
    <property type="term" value="F:ATP binding"/>
    <property type="evidence" value="ECO:0007669"/>
    <property type="project" value="InterPro"/>
</dbReference>
<dbReference type="CDD" id="cd07971">
    <property type="entry name" value="OBF_DNA_ligase_LigD"/>
    <property type="match status" value="1"/>
</dbReference>
<evidence type="ECO:0000313" key="6">
    <source>
        <dbReference type="EMBL" id="CAA9489270.1"/>
    </source>
</evidence>
<dbReference type="PANTHER" id="PTHR45674">
    <property type="entry name" value="DNA LIGASE 1/3 FAMILY MEMBER"/>
    <property type="match status" value="1"/>
</dbReference>
<dbReference type="EC" id="6.5.1.1" evidence="2"/>
<dbReference type="InterPro" id="IPR012340">
    <property type="entry name" value="NA-bd_OB-fold"/>
</dbReference>
<dbReference type="GO" id="GO:0006281">
    <property type="term" value="P:DNA repair"/>
    <property type="evidence" value="ECO:0007669"/>
    <property type="project" value="InterPro"/>
</dbReference>
<comment type="similarity">
    <text evidence="1">Belongs to the ATP-dependent DNA ligase family.</text>
</comment>
<evidence type="ECO:0000256" key="4">
    <source>
        <dbReference type="ARBA" id="ARBA00034003"/>
    </source>
</evidence>
<dbReference type="InterPro" id="IPR050191">
    <property type="entry name" value="ATP-dep_DNA_ligase"/>
</dbReference>
<dbReference type="Gene3D" id="3.30.470.30">
    <property type="entry name" value="DNA ligase/mRNA capping enzyme"/>
    <property type="match status" value="1"/>
</dbReference>
<dbReference type="InterPro" id="IPR014146">
    <property type="entry name" value="LigD_ligase_dom"/>
</dbReference>
<dbReference type="GO" id="GO:0003910">
    <property type="term" value="F:DNA ligase (ATP) activity"/>
    <property type="evidence" value="ECO:0007669"/>
    <property type="project" value="UniProtKB-EC"/>
</dbReference>
<dbReference type="NCBIfam" id="TIGR02779">
    <property type="entry name" value="NHEJ_ligase_lig"/>
    <property type="match status" value="1"/>
</dbReference>
<reference evidence="6" key="1">
    <citation type="submission" date="2020-02" db="EMBL/GenBank/DDBJ databases">
        <authorList>
            <person name="Meier V. D."/>
        </authorList>
    </citation>
    <scope>NUCLEOTIDE SEQUENCE</scope>
    <source>
        <strain evidence="6">AVDCRST_MAG85</strain>
    </source>
</reference>
<comment type="catalytic activity">
    <reaction evidence="4">
        <text>ATP + (deoxyribonucleotide)n-3'-hydroxyl + 5'-phospho-(deoxyribonucleotide)m = (deoxyribonucleotide)n+m + AMP + diphosphate.</text>
        <dbReference type="EC" id="6.5.1.1"/>
    </reaction>
</comment>
<dbReference type="Gene3D" id="3.30.1490.70">
    <property type="match status" value="1"/>
</dbReference>
<dbReference type="CDD" id="cd07906">
    <property type="entry name" value="Adenylation_DNA_ligase_LigD_LigC"/>
    <property type="match status" value="1"/>
</dbReference>
<sequence length="304" mass="33141">MAAFVVPMLATLSDERSLGDGWVLERKLDGVRCVAVACGGDVSLFTRTERSVTARWPAVAQAVGDLGRDVVLDGEVVAMEGGEALGFQALQRGGGPVALWAFDVLHLDGDDLRERPLHERRAILADLLDGAPDALRLTETWQGESERRYADACAAGWEGLIAKVADGRYVSGRSKEWLKLKCLAEQEVVVGGWTEPRGSRTGLGALLVGTYEDGKLLYAGKVGTGFDRASLDHLIGRLEATERDTSPFAEPIKPRVAGAHWAEPRLVAQVAFQEWTSAGRLRQPRYLGLRDDKRPEDVVRERPS</sequence>
<evidence type="ECO:0000256" key="2">
    <source>
        <dbReference type="ARBA" id="ARBA00012727"/>
    </source>
</evidence>
<protein>
    <recommendedName>
        <fullName evidence="2">DNA ligase (ATP)</fullName>
        <ecNumber evidence="2">6.5.1.1</ecNumber>
    </recommendedName>
</protein>
<dbReference type="InterPro" id="IPR016059">
    <property type="entry name" value="DNA_ligase_ATP-dep_CS"/>
</dbReference>
<proteinExistence type="inferred from homology"/>
<evidence type="ECO:0000256" key="1">
    <source>
        <dbReference type="ARBA" id="ARBA00007572"/>
    </source>
</evidence>
<feature type="domain" description="ATP-dependent DNA ligase family profile" evidence="5">
    <location>
        <begin position="97"/>
        <end position="181"/>
    </location>
</feature>
<organism evidence="6">
    <name type="scientific">uncultured Solirubrobacteraceae bacterium</name>
    <dbReference type="NCBI Taxonomy" id="1162706"/>
    <lineage>
        <taxon>Bacteria</taxon>
        <taxon>Bacillati</taxon>
        <taxon>Actinomycetota</taxon>
        <taxon>Thermoleophilia</taxon>
        <taxon>Solirubrobacterales</taxon>
        <taxon>Solirubrobacteraceae</taxon>
        <taxon>environmental samples</taxon>
    </lineage>
</organism>
<dbReference type="Pfam" id="PF04679">
    <property type="entry name" value="DNA_ligase_A_C"/>
    <property type="match status" value="1"/>
</dbReference>
<evidence type="ECO:0000256" key="3">
    <source>
        <dbReference type="ARBA" id="ARBA00022598"/>
    </source>
</evidence>
<dbReference type="PROSITE" id="PS00697">
    <property type="entry name" value="DNA_LIGASE_A1"/>
    <property type="match status" value="1"/>
</dbReference>
<keyword evidence="3 6" id="KW-0436">Ligase</keyword>
<accession>A0A6J4S428</accession>